<dbReference type="EMBL" id="BMIY01000002">
    <property type="protein sequence ID" value="GGG50073.1"/>
    <property type="molecule type" value="Genomic_DNA"/>
</dbReference>
<feature type="domain" description="Rhodanese" evidence="1">
    <location>
        <begin position="4"/>
        <end position="94"/>
    </location>
</feature>
<dbReference type="PROSITE" id="PS50206">
    <property type="entry name" value="RHODANESE_3"/>
    <property type="match status" value="1"/>
</dbReference>
<dbReference type="AlphaFoldDB" id="A0A917GKY8"/>
<accession>A0A917GKY8</accession>
<dbReference type="Proteomes" id="UP000627715">
    <property type="component" value="Unassembled WGS sequence"/>
</dbReference>
<gene>
    <name evidence="2" type="ORF">GCM10011403_03950</name>
</gene>
<reference evidence="2" key="1">
    <citation type="journal article" date="2014" name="Int. J. Syst. Evol. Microbiol.">
        <title>Complete genome sequence of Corynebacterium casei LMG S-19264T (=DSM 44701T), isolated from a smear-ripened cheese.</title>
        <authorList>
            <consortium name="US DOE Joint Genome Institute (JGI-PGF)"/>
            <person name="Walter F."/>
            <person name="Albersmeier A."/>
            <person name="Kalinowski J."/>
            <person name="Ruckert C."/>
        </authorList>
    </citation>
    <scope>NUCLEOTIDE SEQUENCE</scope>
    <source>
        <strain evidence="2">CGMCC 1.15425</strain>
    </source>
</reference>
<dbReference type="SUPFAM" id="SSF52821">
    <property type="entry name" value="Rhodanese/Cell cycle control phosphatase"/>
    <property type="match status" value="1"/>
</dbReference>
<evidence type="ECO:0000313" key="3">
    <source>
        <dbReference type="Proteomes" id="UP000627715"/>
    </source>
</evidence>
<dbReference type="InterPro" id="IPR036873">
    <property type="entry name" value="Rhodanese-like_dom_sf"/>
</dbReference>
<evidence type="ECO:0000259" key="1">
    <source>
        <dbReference type="PROSITE" id="PS50206"/>
    </source>
</evidence>
<name>A0A917GKY8_9GAMM</name>
<proteinExistence type="predicted"/>
<sequence length="96" mass="10640">MLINRQDGVILDVRDKKEFDSGHIVDAIHIPAAKVAGRISELSKYKSSPVIVVCKIGQHSADTCKTLVEQGFEHVVRMRGGMAEWRAQNLPVTQKS</sequence>
<reference evidence="2" key="2">
    <citation type="submission" date="2020-09" db="EMBL/GenBank/DDBJ databases">
        <authorList>
            <person name="Sun Q."/>
            <person name="Zhou Y."/>
        </authorList>
    </citation>
    <scope>NUCLEOTIDE SEQUENCE</scope>
    <source>
        <strain evidence="2">CGMCC 1.15425</strain>
    </source>
</reference>
<organism evidence="2 3">
    <name type="scientific">Pseudohongiella nitratireducens</name>
    <dbReference type="NCBI Taxonomy" id="1768907"/>
    <lineage>
        <taxon>Bacteria</taxon>
        <taxon>Pseudomonadati</taxon>
        <taxon>Pseudomonadota</taxon>
        <taxon>Gammaproteobacteria</taxon>
        <taxon>Pseudomonadales</taxon>
        <taxon>Pseudohongiellaceae</taxon>
        <taxon>Pseudohongiella</taxon>
    </lineage>
</organism>
<dbReference type="InterPro" id="IPR050229">
    <property type="entry name" value="GlpE_sulfurtransferase"/>
</dbReference>
<dbReference type="InterPro" id="IPR001763">
    <property type="entry name" value="Rhodanese-like_dom"/>
</dbReference>
<dbReference type="CDD" id="cd00158">
    <property type="entry name" value="RHOD"/>
    <property type="match status" value="1"/>
</dbReference>
<dbReference type="PANTHER" id="PTHR43031">
    <property type="entry name" value="FAD-DEPENDENT OXIDOREDUCTASE"/>
    <property type="match status" value="1"/>
</dbReference>
<dbReference type="PANTHER" id="PTHR43031:SF18">
    <property type="entry name" value="RHODANESE-RELATED SULFURTRANSFERASES"/>
    <property type="match status" value="1"/>
</dbReference>
<protein>
    <recommendedName>
        <fullName evidence="1">Rhodanese domain-containing protein</fullName>
    </recommendedName>
</protein>
<dbReference type="Gene3D" id="3.40.250.10">
    <property type="entry name" value="Rhodanese-like domain"/>
    <property type="match status" value="1"/>
</dbReference>
<comment type="caution">
    <text evidence="2">The sequence shown here is derived from an EMBL/GenBank/DDBJ whole genome shotgun (WGS) entry which is preliminary data.</text>
</comment>
<dbReference type="Pfam" id="PF00581">
    <property type="entry name" value="Rhodanese"/>
    <property type="match status" value="1"/>
</dbReference>
<evidence type="ECO:0000313" key="2">
    <source>
        <dbReference type="EMBL" id="GGG50073.1"/>
    </source>
</evidence>
<dbReference type="SMART" id="SM00450">
    <property type="entry name" value="RHOD"/>
    <property type="match status" value="1"/>
</dbReference>
<keyword evidence="3" id="KW-1185">Reference proteome</keyword>